<dbReference type="InterPro" id="IPR029058">
    <property type="entry name" value="AB_hydrolase_fold"/>
</dbReference>
<dbReference type="Pfam" id="PF00561">
    <property type="entry name" value="Abhydrolase_1"/>
    <property type="match status" value="1"/>
</dbReference>
<protein>
    <submittedName>
        <fullName evidence="2">Alpha/beta fold hydrolase</fullName>
    </submittedName>
</protein>
<accession>A0AAU1UK75</accession>
<dbReference type="InterPro" id="IPR050266">
    <property type="entry name" value="AB_hydrolase_sf"/>
</dbReference>
<proteinExistence type="predicted"/>
<dbReference type="GO" id="GO:0016787">
    <property type="term" value="F:hydrolase activity"/>
    <property type="evidence" value="ECO:0007669"/>
    <property type="project" value="UniProtKB-KW"/>
</dbReference>
<dbReference type="PRINTS" id="PR00111">
    <property type="entry name" value="ABHYDROLASE"/>
</dbReference>
<keyword evidence="2" id="KW-0378">Hydrolase</keyword>
<dbReference type="InterPro" id="IPR000073">
    <property type="entry name" value="AB_hydrolase_1"/>
</dbReference>
<reference evidence="2" key="1">
    <citation type="submission" date="2022-10" db="EMBL/GenBank/DDBJ databases">
        <title>The complete genomes of actinobacterial strains from the NBC collection.</title>
        <authorList>
            <person name="Joergensen T.S."/>
            <person name="Alvarez Arevalo M."/>
            <person name="Sterndorff E.B."/>
            <person name="Faurdal D."/>
            <person name="Vuksanovic O."/>
            <person name="Mourched A.-S."/>
            <person name="Charusanti P."/>
            <person name="Shaw S."/>
            <person name="Blin K."/>
            <person name="Weber T."/>
        </authorList>
    </citation>
    <scope>NUCLEOTIDE SEQUENCE</scope>
    <source>
        <strain evidence="2">NBC_00119</strain>
    </source>
</reference>
<dbReference type="SUPFAM" id="SSF53474">
    <property type="entry name" value="alpha/beta-Hydrolases"/>
    <property type="match status" value="1"/>
</dbReference>
<gene>
    <name evidence="2" type="ORF">OHU69_45345</name>
</gene>
<dbReference type="EMBL" id="CP108195">
    <property type="protein sequence ID" value="WTS17627.1"/>
    <property type="molecule type" value="Genomic_DNA"/>
</dbReference>
<feature type="domain" description="AB hydrolase-1" evidence="1">
    <location>
        <begin position="18"/>
        <end position="131"/>
    </location>
</feature>
<sequence length="263" mass="27453">MAHPHLLHHVLDGPPSAPPLVLGPSLGTSLHVWSPQLATLTRTHRVLRWDLPGHGGSRTDLLPHDGTASVAALAAQVLRLADTQGWESFAYAGISLGGAVGAHLAVHHPERVASLGLVCSSAHFGPPKPWQERAALVRREGIGPVVETSPGRWFGDPGTAETPLGRALFRDLAESDPVGYAACCDALAAYDLRPDLARITAPTLVVGGSLDIATPLDHARELADGIADATLEACAIGHLAVEQPEAVGAVLSAHVRDPRGPQH</sequence>
<dbReference type="PANTHER" id="PTHR43798">
    <property type="entry name" value="MONOACYLGLYCEROL LIPASE"/>
    <property type="match status" value="1"/>
</dbReference>
<organism evidence="2">
    <name type="scientific">Streptomyces sp. NBC_00119</name>
    <dbReference type="NCBI Taxonomy" id="2975659"/>
    <lineage>
        <taxon>Bacteria</taxon>
        <taxon>Bacillati</taxon>
        <taxon>Actinomycetota</taxon>
        <taxon>Actinomycetes</taxon>
        <taxon>Kitasatosporales</taxon>
        <taxon>Streptomycetaceae</taxon>
        <taxon>Streptomyces</taxon>
    </lineage>
</organism>
<evidence type="ECO:0000259" key="1">
    <source>
        <dbReference type="Pfam" id="PF00561"/>
    </source>
</evidence>
<dbReference type="AlphaFoldDB" id="A0AAU1UK75"/>
<dbReference type="Gene3D" id="3.40.50.1820">
    <property type="entry name" value="alpha/beta hydrolase"/>
    <property type="match status" value="1"/>
</dbReference>
<evidence type="ECO:0000313" key="2">
    <source>
        <dbReference type="EMBL" id="WTS17627.1"/>
    </source>
</evidence>
<name>A0AAU1UK75_9ACTN</name>